<accession>X0W5X3</accession>
<gene>
    <name evidence="1" type="ORF">S01H1_55530</name>
</gene>
<proteinExistence type="predicted"/>
<organism evidence="1">
    <name type="scientific">marine sediment metagenome</name>
    <dbReference type="NCBI Taxonomy" id="412755"/>
    <lineage>
        <taxon>unclassified sequences</taxon>
        <taxon>metagenomes</taxon>
        <taxon>ecological metagenomes</taxon>
    </lineage>
</organism>
<dbReference type="AlphaFoldDB" id="X0W5X3"/>
<name>X0W5X3_9ZZZZ</name>
<protein>
    <submittedName>
        <fullName evidence="1">Uncharacterized protein</fullName>
    </submittedName>
</protein>
<comment type="caution">
    <text evidence="1">The sequence shown here is derived from an EMBL/GenBank/DDBJ whole genome shotgun (WGS) entry which is preliminary data.</text>
</comment>
<sequence>MTETEIKATYLELHNQLEQAYYQRHELTKDEFDTQHGQVWADMDAALIAAGYRQPPEIITPPVFTPENHALGVDQRVSHIERFLESMHPPVI</sequence>
<reference evidence="1" key="1">
    <citation type="journal article" date="2014" name="Front. Microbiol.">
        <title>High frequency of phylogenetically diverse reductive dehalogenase-homologous genes in deep subseafloor sedimentary metagenomes.</title>
        <authorList>
            <person name="Kawai M."/>
            <person name="Futagami T."/>
            <person name="Toyoda A."/>
            <person name="Takaki Y."/>
            <person name="Nishi S."/>
            <person name="Hori S."/>
            <person name="Arai W."/>
            <person name="Tsubouchi T."/>
            <person name="Morono Y."/>
            <person name="Uchiyama I."/>
            <person name="Ito T."/>
            <person name="Fujiyama A."/>
            <person name="Inagaki F."/>
            <person name="Takami H."/>
        </authorList>
    </citation>
    <scope>NUCLEOTIDE SEQUENCE</scope>
    <source>
        <strain evidence="1">Expedition CK06-06</strain>
    </source>
</reference>
<evidence type="ECO:0000313" key="1">
    <source>
        <dbReference type="EMBL" id="GAG25945.1"/>
    </source>
</evidence>
<dbReference type="EMBL" id="BARS01036103">
    <property type="protein sequence ID" value="GAG25945.1"/>
    <property type="molecule type" value="Genomic_DNA"/>
</dbReference>